<dbReference type="InterPro" id="IPR015621">
    <property type="entry name" value="IL-1_rcpt_fam"/>
</dbReference>
<reference evidence="15" key="2">
    <citation type="submission" date="2022-10" db="EMBL/GenBank/DDBJ databases">
        <authorList>
            <consortium name="ENA_rothamsted_submissions"/>
            <consortium name="culmorum"/>
            <person name="King R."/>
        </authorList>
    </citation>
    <scope>NUCLEOTIDE SEQUENCE</scope>
</reference>
<dbReference type="Gene3D" id="2.60.40.10">
    <property type="entry name" value="Immunoglobulins"/>
    <property type="match status" value="2"/>
</dbReference>
<dbReference type="GO" id="GO:0039502">
    <property type="term" value="P:symbiont-mediated suppression of host type I interferon-mediated signaling pathway"/>
    <property type="evidence" value="ECO:0007669"/>
    <property type="project" value="UniProtKB-KW"/>
</dbReference>
<dbReference type="InterPro" id="IPR013783">
    <property type="entry name" value="Ig-like_fold"/>
</dbReference>
<feature type="chain" id="PRO_5040255289" description="Soluble interferon alpha/beta receptor OPG204" evidence="13">
    <location>
        <begin position="23"/>
        <end position="473"/>
    </location>
</feature>
<protein>
    <recommendedName>
        <fullName evidence="9">Soluble interferon alpha/beta receptor OPG204</fullName>
    </recommendedName>
</protein>
<feature type="domain" description="Ig-like" evidence="14">
    <location>
        <begin position="138"/>
        <end position="240"/>
    </location>
</feature>
<keyword evidence="16" id="KW-1185">Reference proteome</keyword>
<keyword evidence="12" id="KW-1133">Transmembrane helix</keyword>
<feature type="compositionally biased region" description="Basic and acidic residues" evidence="11">
    <location>
        <begin position="447"/>
        <end position="459"/>
    </location>
</feature>
<dbReference type="OrthoDB" id="7881430at2759"/>
<keyword evidence="1" id="KW-0244">Early protein</keyword>
<reference evidence="15" key="1">
    <citation type="submission" date="2022-01" db="EMBL/GenBank/DDBJ databases">
        <authorList>
            <person name="King R."/>
        </authorList>
    </citation>
    <scope>NUCLEOTIDE SEQUENCE</scope>
</reference>
<evidence type="ECO:0000313" key="15">
    <source>
        <dbReference type="EMBL" id="CAH1117971.1"/>
    </source>
</evidence>
<organism evidence="15 16">
    <name type="scientific">Phaedon cochleariae</name>
    <name type="common">Mustard beetle</name>
    <dbReference type="NCBI Taxonomy" id="80249"/>
    <lineage>
        <taxon>Eukaryota</taxon>
        <taxon>Metazoa</taxon>
        <taxon>Ecdysozoa</taxon>
        <taxon>Arthropoda</taxon>
        <taxon>Hexapoda</taxon>
        <taxon>Insecta</taxon>
        <taxon>Pterygota</taxon>
        <taxon>Neoptera</taxon>
        <taxon>Endopterygota</taxon>
        <taxon>Coleoptera</taxon>
        <taxon>Polyphaga</taxon>
        <taxon>Cucujiformia</taxon>
        <taxon>Chrysomeloidea</taxon>
        <taxon>Chrysomelidae</taxon>
        <taxon>Chrysomelinae</taxon>
        <taxon>Chrysomelini</taxon>
        <taxon>Phaedon</taxon>
    </lineage>
</organism>
<feature type="transmembrane region" description="Helical" evidence="12">
    <location>
        <begin position="259"/>
        <end position="278"/>
    </location>
</feature>
<gene>
    <name evidence="15" type="ORF">PHAECO_LOCUS1560</name>
</gene>
<evidence type="ECO:0000256" key="11">
    <source>
        <dbReference type="SAM" id="MobiDB-lite"/>
    </source>
</evidence>
<evidence type="ECO:0000256" key="8">
    <source>
        <dbReference type="ARBA" id="ARBA00038761"/>
    </source>
</evidence>
<name>A0A9P0DID4_PHACE</name>
<evidence type="ECO:0000256" key="2">
    <source>
        <dbReference type="ARBA" id="ARBA00022632"/>
    </source>
</evidence>
<evidence type="ECO:0000313" key="16">
    <source>
        <dbReference type="Proteomes" id="UP001153737"/>
    </source>
</evidence>
<dbReference type="InterPro" id="IPR007110">
    <property type="entry name" value="Ig-like_dom"/>
</dbReference>
<dbReference type="Proteomes" id="UP001153737">
    <property type="component" value="Chromosome 10"/>
</dbReference>
<dbReference type="InterPro" id="IPR035897">
    <property type="entry name" value="Toll_tir_struct_dom_sf"/>
</dbReference>
<dbReference type="AlphaFoldDB" id="A0A9P0DID4"/>
<evidence type="ECO:0000256" key="12">
    <source>
        <dbReference type="SAM" id="Phobius"/>
    </source>
</evidence>
<dbReference type="SUPFAM" id="SSF52200">
    <property type="entry name" value="Toll/Interleukin receptor TIR domain"/>
    <property type="match status" value="1"/>
</dbReference>
<keyword evidence="13" id="KW-0732">Signal</keyword>
<keyword evidence="4" id="KW-1015">Disulfide bond</keyword>
<evidence type="ECO:0000259" key="14">
    <source>
        <dbReference type="PROSITE" id="PS50835"/>
    </source>
</evidence>
<dbReference type="PANTHER" id="PTHR11890:SF44">
    <property type="entry name" value="X-LINKED INTERLEUKIN-1 RECEPTOR ACCESSORY PROTEIN-LIKE 2"/>
    <property type="match status" value="1"/>
</dbReference>
<dbReference type="PROSITE" id="PS50835">
    <property type="entry name" value="IG_LIKE"/>
    <property type="match status" value="2"/>
</dbReference>
<keyword evidence="2" id="KW-1090">Inhibition of host innate immune response by virus</keyword>
<dbReference type="Gene3D" id="3.40.50.10140">
    <property type="entry name" value="Toll/interleukin-1 receptor homology (TIR) domain"/>
    <property type="match status" value="1"/>
</dbReference>
<keyword evidence="12" id="KW-0812">Transmembrane</keyword>
<evidence type="ECO:0000256" key="5">
    <source>
        <dbReference type="ARBA" id="ARBA00023180"/>
    </source>
</evidence>
<accession>A0A9P0DID4</accession>
<dbReference type="EMBL" id="OU896716">
    <property type="protein sequence ID" value="CAH1117971.1"/>
    <property type="molecule type" value="Genomic_DNA"/>
</dbReference>
<evidence type="ECO:0000256" key="4">
    <source>
        <dbReference type="ARBA" id="ARBA00023157"/>
    </source>
</evidence>
<keyword evidence="2" id="KW-0899">Viral immunoevasion</keyword>
<evidence type="ECO:0000256" key="1">
    <source>
        <dbReference type="ARBA" id="ARBA00022518"/>
    </source>
</evidence>
<feature type="signal peptide" evidence="13">
    <location>
        <begin position="1"/>
        <end position="22"/>
    </location>
</feature>
<evidence type="ECO:0000256" key="7">
    <source>
        <dbReference type="ARBA" id="ARBA00023319"/>
    </source>
</evidence>
<keyword evidence="5" id="KW-0325">Glycoprotein</keyword>
<comment type="function">
    <text evidence="10">Counteracts the antiviral effects of host IFN-alpha/beta and key IFN-inducible proteins involved in viral RNA degradation suxh as host OAS1. Acts as a soluble IFN-alpha receptor and thus inhibits the interaction between host IFN-alpha and its receptor.</text>
</comment>
<feature type="region of interest" description="Disordered" evidence="11">
    <location>
        <begin position="447"/>
        <end position="473"/>
    </location>
</feature>
<keyword evidence="3" id="KW-1114">Inhibition of host interferon signaling pathway by virus</keyword>
<dbReference type="InterPro" id="IPR003599">
    <property type="entry name" value="Ig_sub"/>
</dbReference>
<evidence type="ECO:0000256" key="10">
    <source>
        <dbReference type="ARBA" id="ARBA00045444"/>
    </source>
</evidence>
<feature type="domain" description="Ig-like" evidence="14">
    <location>
        <begin position="59"/>
        <end position="127"/>
    </location>
</feature>
<comment type="subunit">
    <text evidence="8">Interacts with host IFNA1.</text>
</comment>
<keyword evidence="7" id="KW-0393">Immunoglobulin domain</keyword>
<evidence type="ECO:0000256" key="3">
    <source>
        <dbReference type="ARBA" id="ARBA00022830"/>
    </source>
</evidence>
<dbReference type="SMART" id="SM00409">
    <property type="entry name" value="IG"/>
    <property type="match status" value="2"/>
</dbReference>
<dbReference type="SUPFAM" id="SSF48726">
    <property type="entry name" value="Immunoglobulin"/>
    <property type="match status" value="2"/>
</dbReference>
<keyword evidence="2" id="KW-0945">Host-virus interaction</keyword>
<evidence type="ECO:0000256" key="13">
    <source>
        <dbReference type="SAM" id="SignalP"/>
    </source>
</evidence>
<evidence type="ECO:0000256" key="6">
    <source>
        <dbReference type="ARBA" id="ARBA00023258"/>
    </source>
</evidence>
<proteinExistence type="predicted"/>
<evidence type="ECO:0000256" key="9">
    <source>
        <dbReference type="ARBA" id="ARBA00041012"/>
    </source>
</evidence>
<sequence>MGVREFFFCFLAFVCCFVDVFSIEDYCSRNNFNSSDKFMHFTKEATFEEFAVVGKFKGLHCCAKGYRSIEWYKDDRLYPWALEISSLILVPESGNQTIYSQSLSEKDGGNYTCVLRNDTVLHSHTIHFRVFDKVPDEPKITYISRDTSVHVGDSLRLFCEAFAGQVDLPDAHSEAYWKKIGANNTVHNVPDVNQLKEDREVGQIFGTYLTIDEVKREDFGTYVCTITKPGKTIDRYVTVSEKVDEVEYLNPNPVPLAKLALLLSAILLATSTLALLYLKYGLEMRVRLKDAFGADERRDGKRDDVLLLSAPDDSDLALGVLAAALDGRYRYRCAAKVVTSDVGMWYTDLKDDALRCRRIIAVLSPALFKGDWQSSSLLEAINQLKSLGPPLICVSLKELPKSENETKNAQGETLTTLARSVGVILWERKSDDAFWYSLRLRLPARRRSDEDNTRSDQSERLSTNGQECLDNLV</sequence>
<dbReference type="PANTHER" id="PTHR11890">
    <property type="entry name" value="INTERLEUKIN-1 RECEPTOR FAMILY MEMBER"/>
    <property type="match status" value="1"/>
</dbReference>
<dbReference type="Pfam" id="PF13927">
    <property type="entry name" value="Ig_3"/>
    <property type="match status" value="1"/>
</dbReference>
<dbReference type="InterPro" id="IPR036179">
    <property type="entry name" value="Ig-like_dom_sf"/>
</dbReference>
<dbReference type="CDD" id="cd00096">
    <property type="entry name" value="Ig"/>
    <property type="match status" value="1"/>
</dbReference>
<keyword evidence="6" id="KW-0922">Interferon antiviral system evasion</keyword>
<keyword evidence="12" id="KW-0472">Membrane</keyword>